<reference evidence="1 2" key="1">
    <citation type="submission" date="2019-09" db="EMBL/GenBank/DDBJ databases">
        <authorList>
            <person name="Chandra G."/>
            <person name="Truman W A."/>
        </authorList>
    </citation>
    <scope>NUCLEOTIDE SEQUENCE [LARGE SCALE GENOMIC DNA]</scope>
    <source>
        <strain evidence="1">PS880</strain>
    </source>
</reference>
<dbReference type="OrthoDB" id="6870781at2"/>
<accession>A0A5E7PM00</accession>
<dbReference type="EMBL" id="CABVIH010000033">
    <property type="protein sequence ID" value="VVP50491.1"/>
    <property type="molecule type" value="Genomic_DNA"/>
</dbReference>
<gene>
    <name evidence="1" type="ORF">PS880_05334</name>
</gene>
<proteinExistence type="predicted"/>
<evidence type="ECO:0000313" key="1">
    <source>
        <dbReference type="EMBL" id="VVP50491.1"/>
    </source>
</evidence>
<sequence>MGDSWNLDALREQIKTRQPETSGRLIEIINSLGRSREIFDYHKCLARDAFAAFNAENDPHGVKFAGHMFGCEDEQGVIQEADLISQANLIACIAMTRNSFDSFGQLLNGLLLPVPLTSNVYIHNVRDKLPAGNLEARLTGALSSKWFGYIHAFMNEVKHHRLIVHSPSISFIDDNRGGKVAGFAHKKVDYPAYWVREALEGTVELQNSLGACGILLNRLYLGEARNESAGA</sequence>
<organism evidence="1 2">
    <name type="scientific">Pseudomonas fluorescens</name>
    <dbReference type="NCBI Taxonomy" id="294"/>
    <lineage>
        <taxon>Bacteria</taxon>
        <taxon>Pseudomonadati</taxon>
        <taxon>Pseudomonadota</taxon>
        <taxon>Gammaproteobacteria</taxon>
        <taxon>Pseudomonadales</taxon>
        <taxon>Pseudomonadaceae</taxon>
        <taxon>Pseudomonas</taxon>
    </lineage>
</organism>
<evidence type="ECO:0000313" key="2">
    <source>
        <dbReference type="Proteomes" id="UP000375525"/>
    </source>
</evidence>
<dbReference type="AlphaFoldDB" id="A0A5E7PM00"/>
<name>A0A5E7PM00_PSEFL</name>
<dbReference type="RefSeq" id="WP_150782134.1">
    <property type="nucleotide sequence ID" value="NZ_CABVIH010000033.1"/>
</dbReference>
<protein>
    <submittedName>
        <fullName evidence="1">Uncharacterized protein</fullName>
    </submittedName>
</protein>
<dbReference type="Proteomes" id="UP000375525">
    <property type="component" value="Unassembled WGS sequence"/>
</dbReference>